<dbReference type="InterPro" id="IPR015421">
    <property type="entry name" value="PyrdxlP-dep_Trfase_major"/>
</dbReference>
<sequence>MTTAVQSSMSPATAALFADYVVPNYTRYPVSLERGEGSWVWDDQGQKYLDFFPGWGCNLLGHCPPRVVEAVQKQVATLIHVPNTWHTEVQGRWAKLLSERAFPGAKAFFCNSGAEANEAAIKLIRLHTPESRYKIITFTGGFHGRTMGAVTATAQPKYHEGIGPLVAGFEYAPFGDLAAVEALIDDHTAGFLVEPIQGEGGVRLAPEGFLQGLRDLADRHGLVLAFDEVQAGCGRTGHWFAFQHFGVTPDVMTLAKSLCGGVAGGAMLVKSELAPSLRPGMHAATFGGNPLAAAAGIATIETIEEVGLLQRAGELETLFRERLEPQVEELPIAAEFRACGVMIGLELLTPGAPIVQACMERGLLINCTQNTVIRLLPPLTLTDEELHAGCDILIDALRNHTPS</sequence>
<keyword evidence="3 5" id="KW-0808">Transferase</keyword>
<comment type="catalytic activity">
    <reaction evidence="5">
        <text>N(2)-acetyl-L-ornithine + 2-oxoglutarate = N-acetyl-L-glutamate 5-semialdehyde + L-glutamate</text>
        <dbReference type="Rhea" id="RHEA:18049"/>
        <dbReference type="ChEBI" id="CHEBI:16810"/>
        <dbReference type="ChEBI" id="CHEBI:29123"/>
        <dbReference type="ChEBI" id="CHEBI:29985"/>
        <dbReference type="ChEBI" id="CHEBI:57805"/>
        <dbReference type="EC" id="2.6.1.11"/>
    </reaction>
</comment>
<dbReference type="InterPro" id="IPR049704">
    <property type="entry name" value="Aminotrans_3_PPA_site"/>
</dbReference>
<dbReference type="UniPathway" id="UPA00068">
    <property type="reaction ID" value="UER00109"/>
</dbReference>
<organism evidence="6 7">
    <name type="scientific">Pirellulimonas nuda</name>
    <dbReference type="NCBI Taxonomy" id="2528009"/>
    <lineage>
        <taxon>Bacteria</taxon>
        <taxon>Pseudomonadati</taxon>
        <taxon>Planctomycetota</taxon>
        <taxon>Planctomycetia</taxon>
        <taxon>Pirellulales</taxon>
        <taxon>Lacipirellulaceae</taxon>
        <taxon>Pirellulimonas</taxon>
    </lineage>
</organism>
<feature type="binding site" evidence="5">
    <location>
        <position position="142"/>
    </location>
    <ligand>
        <name>pyridoxal 5'-phosphate</name>
        <dbReference type="ChEBI" id="CHEBI:597326"/>
    </ligand>
</feature>
<keyword evidence="4 5" id="KW-0663">Pyridoxal phosphate</keyword>
<dbReference type="Gene3D" id="3.90.1150.10">
    <property type="entry name" value="Aspartate Aminotransferase, domain 1"/>
    <property type="match status" value="1"/>
</dbReference>
<dbReference type="InterPro" id="IPR050103">
    <property type="entry name" value="Class-III_PLP-dep_AT"/>
</dbReference>
<dbReference type="CDD" id="cd00610">
    <property type="entry name" value="OAT_like"/>
    <property type="match status" value="1"/>
</dbReference>
<comment type="cofactor">
    <cofactor evidence="5">
        <name>pyridoxal 5'-phosphate</name>
        <dbReference type="ChEBI" id="CHEBI:597326"/>
    </cofactor>
    <text evidence="5">Binds 1 pyridoxal phosphate per subunit.</text>
</comment>
<evidence type="ECO:0000256" key="3">
    <source>
        <dbReference type="ARBA" id="ARBA00022679"/>
    </source>
</evidence>
<keyword evidence="2 5" id="KW-0028">Amino-acid biosynthesis</keyword>
<dbReference type="InterPro" id="IPR004636">
    <property type="entry name" value="AcOrn/SuccOrn_fam"/>
</dbReference>
<feature type="modified residue" description="N6-(pyridoxal phosphate)lysine" evidence="5">
    <location>
        <position position="256"/>
    </location>
</feature>
<dbReference type="PANTHER" id="PTHR11986">
    <property type="entry name" value="AMINOTRANSFERASE CLASS III"/>
    <property type="match status" value="1"/>
</dbReference>
<evidence type="ECO:0000256" key="5">
    <source>
        <dbReference type="HAMAP-Rule" id="MF_01107"/>
    </source>
</evidence>
<protein>
    <recommendedName>
        <fullName evidence="5">Acetylornithine aminotransferase</fullName>
        <shortName evidence="5">ACOAT</shortName>
        <ecNumber evidence="5">2.6.1.11</ecNumber>
    </recommendedName>
</protein>
<dbReference type="EMBL" id="CP036291">
    <property type="protein sequence ID" value="QDU87714.1"/>
    <property type="molecule type" value="Genomic_DNA"/>
</dbReference>
<dbReference type="AlphaFoldDB" id="A0A518D8D0"/>
<comment type="subcellular location">
    <subcellularLocation>
        <location evidence="5">Cytoplasm</location>
    </subcellularLocation>
</comment>
<dbReference type="InterPro" id="IPR005814">
    <property type="entry name" value="Aminotrans_3"/>
</dbReference>
<name>A0A518D8D0_9BACT</name>
<dbReference type="Pfam" id="PF00202">
    <property type="entry name" value="Aminotran_3"/>
    <property type="match status" value="1"/>
</dbReference>
<dbReference type="SUPFAM" id="SSF53383">
    <property type="entry name" value="PLP-dependent transferases"/>
    <property type="match status" value="1"/>
</dbReference>
<accession>A0A518D8D0</accession>
<dbReference type="Gene3D" id="3.40.640.10">
    <property type="entry name" value="Type I PLP-dependent aspartate aminotransferase-like (Major domain)"/>
    <property type="match status" value="1"/>
</dbReference>
<dbReference type="GO" id="GO:0006526">
    <property type="term" value="P:L-arginine biosynthetic process"/>
    <property type="evidence" value="ECO:0007669"/>
    <property type="project" value="UniProtKB-UniRule"/>
</dbReference>
<keyword evidence="7" id="KW-1185">Reference proteome</keyword>
<evidence type="ECO:0000256" key="1">
    <source>
        <dbReference type="ARBA" id="ARBA00022576"/>
    </source>
</evidence>
<dbReference type="FunFam" id="3.40.640.10:FF:000004">
    <property type="entry name" value="Acetylornithine aminotransferase"/>
    <property type="match status" value="1"/>
</dbReference>
<comment type="similarity">
    <text evidence="5">Belongs to the class-III pyridoxal-phosphate-dependent aminotransferase family. ArgD subfamily.</text>
</comment>
<dbReference type="GO" id="GO:0003992">
    <property type="term" value="F:N2-acetyl-L-ornithine:2-oxoglutarate 5-aminotransferase activity"/>
    <property type="evidence" value="ECO:0007669"/>
    <property type="project" value="UniProtKB-UniRule"/>
</dbReference>
<dbReference type="NCBIfam" id="NF002325">
    <property type="entry name" value="PRK01278.1"/>
    <property type="match status" value="1"/>
</dbReference>
<dbReference type="GO" id="GO:0030170">
    <property type="term" value="F:pyridoxal phosphate binding"/>
    <property type="evidence" value="ECO:0007669"/>
    <property type="project" value="InterPro"/>
</dbReference>
<gene>
    <name evidence="5 6" type="primary">argD</name>
    <name evidence="6" type="ORF">Pla175_10800</name>
</gene>
<comment type="caution">
    <text evidence="5">Lacks conserved residue(s) required for the propagation of feature annotation.</text>
</comment>
<feature type="binding site" evidence="5">
    <location>
        <begin position="227"/>
        <end position="230"/>
    </location>
    <ligand>
        <name>pyridoxal 5'-phosphate</name>
        <dbReference type="ChEBI" id="CHEBI:597326"/>
    </ligand>
</feature>
<evidence type="ECO:0000256" key="4">
    <source>
        <dbReference type="ARBA" id="ARBA00022898"/>
    </source>
</evidence>
<dbReference type="OrthoDB" id="9816013at2"/>
<dbReference type="NCBIfam" id="TIGR00707">
    <property type="entry name" value="argD"/>
    <property type="match status" value="1"/>
</dbReference>
<dbReference type="PIRSF" id="PIRSF000521">
    <property type="entry name" value="Transaminase_4ab_Lys_Orn"/>
    <property type="match status" value="1"/>
</dbReference>
<comment type="pathway">
    <text evidence="5">Amino-acid biosynthesis; L-arginine biosynthesis; N(2)-acetyl-L-ornithine from L-glutamate: step 4/4.</text>
</comment>
<feature type="binding site" evidence="5">
    <location>
        <position position="285"/>
    </location>
    <ligand>
        <name>pyridoxal 5'-phosphate</name>
        <dbReference type="ChEBI" id="CHEBI:597326"/>
    </ligand>
</feature>
<dbReference type="GO" id="GO:0005737">
    <property type="term" value="C:cytoplasm"/>
    <property type="evidence" value="ECO:0007669"/>
    <property type="project" value="UniProtKB-SubCell"/>
</dbReference>
<keyword evidence="5" id="KW-0055">Arginine biosynthesis</keyword>
<dbReference type="KEGG" id="pnd:Pla175_10800"/>
<dbReference type="Proteomes" id="UP000317429">
    <property type="component" value="Chromosome"/>
</dbReference>
<dbReference type="PANTHER" id="PTHR11986:SF79">
    <property type="entry name" value="ACETYLORNITHINE AMINOTRANSFERASE, MITOCHONDRIAL"/>
    <property type="match status" value="1"/>
</dbReference>
<evidence type="ECO:0000313" key="7">
    <source>
        <dbReference type="Proteomes" id="UP000317429"/>
    </source>
</evidence>
<feature type="binding site" evidence="5">
    <location>
        <begin position="113"/>
        <end position="114"/>
    </location>
    <ligand>
        <name>pyridoxal 5'-phosphate</name>
        <dbReference type="ChEBI" id="CHEBI:597326"/>
    </ligand>
</feature>
<dbReference type="GO" id="GO:0042802">
    <property type="term" value="F:identical protein binding"/>
    <property type="evidence" value="ECO:0007669"/>
    <property type="project" value="TreeGrafter"/>
</dbReference>
<feature type="binding site" evidence="5">
    <location>
        <position position="145"/>
    </location>
    <ligand>
        <name>N(2)-acetyl-L-ornithine</name>
        <dbReference type="ChEBI" id="CHEBI:57805"/>
    </ligand>
</feature>
<evidence type="ECO:0000313" key="6">
    <source>
        <dbReference type="EMBL" id="QDU87714.1"/>
    </source>
</evidence>
<dbReference type="HAMAP" id="MF_01107">
    <property type="entry name" value="ArgD_aminotrans_3"/>
    <property type="match status" value="1"/>
</dbReference>
<keyword evidence="5" id="KW-0963">Cytoplasm</keyword>
<evidence type="ECO:0000256" key="2">
    <source>
        <dbReference type="ARBA" id="ARBA00022605"/>
    </source>
</evidence>
<dbReference type="EC" id="2.6.1.11" evidence="5"/>
<proteinExistence type="inferred from homology"/>
<comment type="miscellaneous">
    <text evidence="5">May also have succinyldiaminopimelate aminotransferase activity, thus carrying out the corresponding step in lysine biosynthesis.</text>
</comment>
<dbReference type="PROSITE" id="PS00600">
    <property type="entry name" value="AA_TRANSFER_CLASS_3"/>
    <property type="match status" value="1"/>
</dbReference>
<dbReference type="InterPro" id="IPR015422">
    <property type="entry name" value="PyrdxlP-dep_Trfase_small"/>
</dbReference>
<comment type="subunit">
    <text evidence="5">Homodimer.</text>
</comment>
<keyword evidence="1 5" id="KW-0032">Aminotransferase</keyword>
<reference evidence="6 7" key="1">
    <citation type="submission" date="2019-02" db="EMBL/GenBank/DDBJ databases">
        <title>Deep-cultivation of Planctomycetes and their phenomic and genomic characterization uncovers novel biology.</title>
        <authorList>
            <person name="Wiegand S."/>
            <person name="Jogler M."/>
            <person name="Boedeker C."/>
            <person name="Pinto D."/>
            <person name="Vollmers J."/>
            <person name="Rivas-Marin E."/>
            <person name="Kohn T."/>
            <person name="Peeters S.H."/>
            <person name="Heuer A."/>
            <person name="Rast P."/>
            <person name="Oberbeckmann S."/>
            <person name="Bunk B."/>
            <person name="Jeske O."/>
            <person name="Meyerdierks A."/>
            <person name="Storesund J.E."/>
            <person name="Kallscheuer N."/>
            <person name="Luecker S."/>
            <person name="Lage O.M."/>
            <person name="Pohl T."/>
            <person name="Merkel B.J."/>
            <person name="Hornburger P."/>
            <person name="Mueller R.-W."/>
            <person name="Bruemmer F."/>
            <person name="Labrenz M."/>
            <person name="Spormann A.M."/>
            <person name="Op den Camp H."/>
            <person name="Overmann J."/>
            <person name="Amann R."/>
            <person name="Jetten M.S.M."/>
            <person name="Mascher T."/>
            <person name="Medema M.H."/>
            <person name="Devos D.P."/>
            <person name="Kaster A.-K."/>
            <person name="Ovreas L."/>
            <person name="Rohde M."/>
            <person name="Galperin M.Y."/>
            <person name="Jogler C."/>
        </authorList>
    </citation>
    <scope>NUCLEOTIDE SEQUENCE [LARGE SCALE GENOMIC DNA]</scope>
    <source>
        <strain evidence="6 7">Pla175</strain>
    </source>
</reference>
<dbReference type="InterPro" id="IPR015424">
    <property type="entry name" value="PyrdxlP-dep_Trfase"/>
</dbReference>